<keyword evidence="3" id="KW-1185">Reference proteome</keyword>
<dbReference type="Pfam" id="PF12902">
    <property type="entry name" value="Ferritin-like"/>
    <property type="match status" value="1"/>
</dbReference>
<dbReference type="PANTHER" id="PTHR34400:SF4">
    <property type="entry name" value="MEMBRANE PROTEIN"/>
    <property type="match status" value="1"/>
</dbReference>
<reference evidence="2 3" key="1">
    <citation type="journal article" date="2009" name="Stand. Genomic Sci.">
        <title>Complete genome sequence of Catenulispora acidiphila type strain (ID 139908).</title>
        <authorList>
            <person name="Copeland A."/>
            <person name="Lapidus A."/>
            <person name="Glavina Del Rio T."/>
            <person name="Nolan M."/>
            <person name="Lucas S."/>
            <person name="Chen F."/>
            <person name="Tice H."/>
            <person name="Cheng J.F."/>
            <person name="Bruce D."/>
            <person name="Goodwin L."/>
            <person name="Pitluck S."/>
            <person name="Mikhailova N."/>
            <person name="Pati A."/>
            <person name="Ivanova N."/>
            <person name="Mavromatis K."/>
            <person name="Chen A."/>
            <person name="Palaniappan K."/>
            <person name="Chain P."/>
            <person name="Land M."/>
            <person name="Hauser L."/>
            <person name="Chang Y.J."/>
            <person name="Jeffries C.D."/>
            <person name="Chertkov O."/>
            <person name="Brettin T."/>
            <person name="Detter J.C."/>
            <person name="Han C."/>
            <person name="Ali Z."/>
            <person name="Tindall B.J."/>
            <person name="Goker M."/>
            <person name="Bristow J."/>
            <person name="Eisen J.A."/>
            <person name="Markowitz V."/>
            <person name="Hugenholtz P."/>
            <person name="Kyrpides N.C."/>
            <person name="Klenk H.P."/>
        </authorList>
    </citation>
    <scope>NUCLEOTIDE SEQUENCE [LARGE SCALE GENOMIC DNA]</scope>
    <source>
        <strain evidence="3">DSM 44928 / JCM 14897 / NBRC 102108 / NRRL B-24433 / ID139908</strain>
    </source>
</reference>
<protein>
    <recommendedName>
        <fullName evidence="1">Iminophenyl-pyruvate dimer synthase domain-containing protein</fullName>
    </recommendedName>
</protein>
<dbReference type="Gene3D" id="1.20.1260.10">
    <property type="match status" value="1"/>
</dbReference>
<sequence length="351" mass="38984">MDYVDTRAAHTIDTLDDLRRHLQWAIELEHATIPPYMCALYSLDPERNPEAAQVVSTVLTEEMLHLALAANLLNAVGGTPKLDAPQLLPTYPHPLPHSDGSVQIHLVPFGPEALDLFLQIEQPATADAPPQSDRYRTIGQFYAAIEAGLRTLCEELTEEAVFHGDPRRQLGDMHLPGGGGQVIPVHDLKSALAALAEIIEQGEGAARTDVWDGDVDVFHPDRDEVAHYYRFHELRTGRRYQRGDTPQSGPTGDPITVDFDAVLPMRRDACTTDHPEDSPIRKAQQEFDQTYCLLLYLLEQAFNGDPSQLKDSVGVMYQLRAQALKLMKMPDGDDGTTAGLTFEYVLPELRS</sequence>
<dbReference type="EMBL" id="CP001700">
    <property type="protein sequence ID" value="ACU71017.1"/>
    <property type="molecule type" value="Genomic_DNA"/>
</dbReference>
<dbReference type="KEGG" id="cai:Caci_2098"/>
<dbReference type="OrthoDB" id="9800162at2"/>
<dbReference type="InterPro" id="IPR009078">
    <property type="entry name" value="Ferritin-like_SF"/>
</dbReference>
<evidence type="ECO:0000313" key="3">
    <source>
        <dbReference type="Proteomes" id="UP000000851"/>
    </source>
</evidence>
<proteinExistence type="predicted"/>
<dbReference type="InParanoid" id="C7QG40"/>
<dbReference type="eggNOG" id="COG3369">
    <property type="taxonomic scope" value="Bacteria"/>
</dbReference>
<dbReference type="Proteomes" id="UP000000851">
    <property type="component" value="Chromosome"/>
</dbReference>
<gene>
    <name evidence="2" type="ordered locus">Caci_2098</name>
</gene>
<dbReference type="PANTHER" id="PTHR34400">
    <property type="match status" value="1"/>
</dbReference>
<evidence type="ECO:0000259" key="1">
    <source>
        <dbReference type="Pfam" id="PF12902"/>
    </source>
</evidence>
<dbReference type="HOGENOM" id="CLU_043311_0_0_11"/>
<dbReference type="SUPFAM" id="SSF47240">
    <property type="entry name" value="Ferritin-like"/>
    <property type="match status" value="1"/>
</dbReference>
<feature type="domain" description="Iminophenyl-pyruvate dimer synthase" evidence="1">
    <location>
        <begin position="22"/>
        <end position="235"/>
    </location>
</feature>
<dbReference type="AlphaFoldDB" id="C7QG40"/>
<dbReference type="InterPro" id="IPR012347">
    <property type="entry name" value="Ferritin-like"/>
</dbReference>
<accession>C7QG40</accession>
<name>C7QG40_CATAD</name>
<dbReference type="InterPro" id="IPR026820">
    <property type="entry name" value="VioB/RebD_dom"/>
</dbReference>
<dbReference type="RefSeq" id="WP_012786310.1">
    <property type="nucleotide sequence ID" value="NC_013131.1"/>
</dbReference>
<organism evidence="2 3">
    <name type="scientific">Catenulispora acidiphila (strain DSM 44928 / JCM 14897 / NBRC 102108 / NRRL B-24433 / ID139908)</name>
    <dbReference type="NCBI Taxonomy" id="479433"/>
    <lineage>
        <taxon>Bacteria</taxon>
        <taxon>Bacillati</taxon>
        <taxon>Actinomycetota</taxon>
        <taxon>Actinomycetes</taxon>
        <taxon>Catenulisporales</taxon>
        <taxon>Catenulisporaceae</taxon>
        <taxon>Catenulispora</taxon>
    </lineage>
</organism>
<dbReference type="STRING" id="479433.Caci_2098"/>
<evidence type="ECO:0000313" key="2">
    <source>
        <dbReference type="EMBL" id="ACU71017.1"/>
    </source>
</evidence>